<evidence type="ECO:0000313" key="2">
    <source>
        <dbReference type="Proteomes" id="UP000050863"/>
    </source>
</evidence>
<evidence type="ECO:0000313" key="1">
    <source>
        <dbReference type="EMBL" id="KRR03513.1"/>
    </source>
</evidence>
<comment type="caution">
    <text evidence="1">The sequence shown here is derived from an EMBL/GenBank/DDBJ whole genome shotgun (WGS) entry which is preliminary data.</text>
</comment>
<name>A0A0R3L6D1_9BRAD</name>
<protein>
    <submittedName>
        <fullName evidence="1">Uncharacterized protein</fullName>
    </submittedName>
</protein>
<accession>A0A0R3L6D1</accession>
<sequence length="126" mass="14218">MTFDIEKSHFVFERAGGNIITGEIISATDEQLDLSLRGAGGRILLSYNRKRNVVTWPGLPAGELGIFAMHHTCIGVAGRTMLSTFYQPEQLIRNVATQSIFAQLSRQHRPVFYHYGSRHKNCRRGK</sequence>
<reference evidence="1 2" key="1">
    <citation type="submission" date="2014-03" db="EMBL/GenBank/DDBJ databases">
        <title>Bradyrhizobium valentinum sp. nov., isolated from effective nodules of Lupinus mariae-josephae, a lupine endemic of basic-lime soils in Eastern Spain.</title>
        <authorList>
            <person name="Duran D."/>
            <person name="Rey L."/>
            <person name="Navarro A."/>
            <person name="Busquets A."/>
            <person name="Imperial J."/>
            <person name="Ruiz-Argueso T."/>
        </authorList>
    </citation>
    <scope>NUCLEOTIDE SEQUENCE [LARGE SCALE GENOMIC DNA]</scope>
    <source>
        <strain evidence="1 2">PAC68</strain>
    </source>
</reference>
<dbReference type="EMBL" id="LLXZ01000142">
    <property type="protein sequence ID" value="KRR03513.1"/>
    <property type="molecule type" value="Genomic_DNA"/>
</dbReference>
<dbReference type="AlphaFoldDB" id="A0A0R3L6D1"/>
<dbReference type="Proteomes" id="UP000050863">
    <property type="component" value="Unassembled WGS sequence"/>
</dbReference>
<proteinExistence type="predicted"/>
<gene>
    <name evidence="1" type="ORF">CQ12_40085</name>
</gene>
<keyword evidence="2" id="KW-1185">Reference proteome</keyword>
<organism evidence="1 2">
    <name type="scientific">Bradyrhizobium jicamae</name>
    <dbReference type="NCBI Taxonomy" id="280332"/>
    <lineage>
        <taxon>Bacteria</taxon>
        <taxon>Pseudomonadati</taxon>
        <taxon>Pseudomonadota</taxon>
        <taxon>Alphaproteobacteria</taxon>
        <taxon>Hyphomicrobiales</taxon>
        <taxon>Nitrobacteraceae</taxon>
        <taxon>Bradyrhizobium</taxon>
    </lineage>
</organism>